<dbReference type="GO" id="GO:0030036">
    <property type="term" value="P:actin cytoskeleton organization"/>
    <property type="evidence" value="ECO:0007669"/>
    <property type="project" value="InterPro"/>
</dbReference>
<dbReference type="SUPFAM" id="SSF81296">
    <property type="entry name" value="E set domains"/>
    <property type="match status" value="1"/>
</dbReference>
<feature type="non-terminal residue" evidence="4">
    <location>
        <position position="127"/>
    </location>
</feature>
<dbReference type="SMART" id="SM00557">
    <property type="entry name" value="IG_FLMN"/>
    <property type="match status" value="1"/>
</dbReference>
<evidence type="ECO:0000313" key="5">
    <source>
        <dbReference type="Proteomes" id="UP000663844"/>
    </source>
</evidence>
<evidence type="ECO:0000313" key="4">
    <source>
        <dbReference type="EMBL" id="CAF4300667.1"/>
    </source>
</evidence>
<dbReference type="Proteomes" id="UP000663844">
    <property type="component" value="Unassembled WGS sequence"/>
</dbReference>
<reference evidence="4" key="1">
    <citation type="submission" date="2021-02" db="EMBL/GenBank/DDBJ databases">
        <authorList>
            <person name="Nowell W R."/>
        </authorList>
    </citation>
    <scope>NUCLEOTIDE SEQUENCE</scope>
</reference>
<dbReference type="EMBL" id="CAJOAZ010016063">
    <property type="protein sequence ID" value="CAF4300667.1"/>
    <property type="molecule type" value="Genomic_DNA"/>
</dbReference>
<dbReference type="InterPro" id="IPR017868">
    <property type="entry name" value="Filamin/ABP280_repeat-like"/>
</dbReference>
<dbReference type="PROSITE" id="PS50194">
    <property type="entry name" value="FILAMIN_REPEAT"/>
    <property type="match status" value="1"/>
</dbReference>
<dbReference type="InterPro" id="IPR044801">
    <property type="entry name" value="Filamin"/>
</dbReference>
<evidence type="ECO:0000256" key="1">
    <source>
        <dbReference type="ARBA" id="ARBA00009238"/>
    </source>
</evidence>
<dbReference type="InterPro" id="IPR013783">
    <property type="entry name" value="Ig-like_fold"/>
</dbReference>
<sequence>PVEIHISKENEPINGSPLIVHAFDPASVYLMNFPDKLLLNAINRFIINPTKAGKGSLKIAIKDPQNRSVPITVLKRSNGHVAVEFKPNVLGSYTTSILFNRVAIPETPLRAQVESKDIPMLDEHIPP</sequence>
<organism evidence="4 5">
    <name type="scientific">Adineta steineri</name>
    <dbReference type="NCBI Taxonomy" id="433720"/>
    <lineage>
        <taxon>Eukaryota</taxon>
        <taxon>Metazoa</taxon>
        <taxon>Spiralia</taxon>
        <taxon>Gnathifera</taxon>
        <taxon>Rotifera</taxon>
        <taxon>Eurotatoria</taxon>
        <taxon>Bdelloidea</taxon>
        <taxon>Adinetida</taxon>
        <taxon>Adinetidae</taxon>
        <taxon>Adineta</taxon>
    </lineage>
</organism>
<dbReference type="GO" id="GO:0051015">
    <property type="term" value="F:actin filament binding"/>
    <property type="evidence" value="ECO:0007669"/>
    <property type="project" value="InterPro"/>
</dbReference>
<evidence type="ECO:0000256" key="3">
    <source>
        <dbReference type="PROSITE-ProRule" id="PRU00087"/>
    </source>
</evidence>
<name>A0A820I300_9BILA</name>
<gene>
    <name evidence="4" type="ORF">OXD698_LOCUS46077</name>
</gene>
<comment type="caution">
    <text evidence="4">The sequence shown here is derived from an EMBL/GenBank/DDBJ whole genome shotgun (WGS) entry which is preliminary data.</text>
</comment>
<dbReference type="InterPro" id="IPR014756">
    <property type="entry name" value="Ig_E-set"/>
</dbReference>
<feature type="non-terminal residue" evidence="4">
    <location>
        <position position="1"/>
    </location>
</feature>
<dbReference type="PANTHER" id="PTHR38537">
    <property type="entry name" value="JITTERBUG, ISOFORM N"/>
    <property type="match status" value="1"/>
</dbReference>
<protein>
    <submittedName>
        <fullName evidence="4">Uncharacterized protein</fullName>
    </submittedName>
</protein>
<comment type="similarity">
    <text evidence="1">Belongs to the filamin family.</text>
</comment>
<feature type="repeat" description="Filamin" evidence="3">
    <location>
        <begin position="20"/>
        <end position="113"/>
    </location>
</feature>
<keyword evidence="2" id="KW-0677">Repeat</keyword>
<dbReference type="Gene3D" id="2.60.40.10">
    <property type="entry name" value="Immunoglobulins"/>
    <property type="match status" value="1"/>
</dbReference>
<dbReference type="InterPro" id="IPR001298">
    <property type="entry name" value="Filamin/ABP280_rpt"/>
</dbReference>
<accession>A0A820I300</accession>
<proteinExistence type="inferred from homology"/>
<dbReference type="PANTHER" id="PTHR38537:SF16">
    <property type="entry name" value="CALPONIN-HOMOLOGY (CH) DOMAIN-CONTAINING PROTEIN"/>
    <property type="match status" value="1"/>
</dbReference>
<dbReference type="Pfam" id="PF00630">
    <property type="entry name" value="Filamin"/>
    <property type="match status" value="1"/>
</dbReference>
<evidence type="ECO:0000256" key="2">
    <source>
        <dbReference type="ARBA" id="ARBA00022737"/>
    </source>
</evidence>
<dbReference type="AlphaFoldDB" id="A0A820I300"/>